<dbReference type="Proteomes" id="UP000253606">
    <property type="component" value="Plasmid pACPOL2"/>
</dbReference>
<dbReference type="KEGG" id="abas:ACPOL_6860"/>
<protein>
    <submittedName>
        <fullName evidence="2">Uncharacterized protein</fullName>
    </submittedName>
</protein>
<evidence type="ECO:0000256" key="1">
    <source>
        <dbReference type="SAM" id="MobiDB-lite"/>
    </source>
</evidence>
<name>A0A2Z5GAP9_9BACT</name>
<gene>
    <name evidence="2" type="ORF">ACPOL_6860</name>
</gene>
<reference evidence="2 3" key="1">
    <citation type="journal article" date="2018" name="Front. Microbiol.">
        <title>Hydrolytic Capabilities as a Key to Environmental Success: Chitinolytic and Cellulolytic Acidobacteria From Acidic Sub-arctic Soils and Boreal Peatlands.</title>
        <authorList>
            <person name="Belova S.E."/>
            <person name="Ravin N.V."/>
            <person name="Pankratov T.A."/>
            <person name="Rakitin A.L."/>
            <person name="Ivanova A.A."/>
            <person name="Beletsky A.V."/>
            <person name="Mardanov A.V."/>
            <person name="Sinninghe Damste J.S."/>
            <person name="Dedysh S.N."/>
        </authorList>
    </citation>
    <scope>NUCLEOTIDE SEQUENCE [LARGE SCALE GENOMIC DNA]</scope>
    <source>
        <strain evidence="2 3">SBC82</strain>
        <plasmid evidence="3">pacpol2</plasmid>
    </source>
</reference>
<evidence type="ECO:0000313" key="2">
    <source>
        <dbReference type="EMBL" id="AXC16068.1"/>
    </source>
</evidence>
<keyword evidence="3" id="KW-1185">Reference proteome</keyword>
<evidence type="ECO:0000313" key="3">
    <source>
        <dbReference type="Proteomes" id="UP000253606"/>
    </source>
</evidence>
<geneLocation type="plasmid" evidence="3">
    <name>pacpol2</name>
</geneLocation>
<keyword evidence="2" id="KW-0614">Plasmid</keyword>
<dbReference type="EMBL" id="CP030842">
    <property type="protein sequence ID" value="AXC16068.1"/>
    <property type="molecule type" value="Genomic_DNA"/>
</dbReference>
<feature type="region of interest" description="Disordered" evidence="1">
    <location>
        <begin position="12"/>
        <end position="39"/>
    </location>
</feature>
<accession>A0A2Z5GAP9</accession>
<proteinExistence type="predicted"/>
<sequence length="39" mass="4227">MANQVTTFIMSDFNRPYQPNGNNGSDHAWEAISSSLGAP</sequence>
<dbReference type="AlphaFoldDB" id="A0A2Z5GAP9"/>
<organism evidence="2 3">
    <name type="scientific">Acidisarcina polymorpha</name>
    <dbReference type="NCBI Taxonomy" id="2211140"/>
    <lineage>
        <taxon>Bacteria</taxon>
        <taxon>Pseudomonadati</taxon>
        <taxon>Acidobacteriota</taxon>
        <taxon>Terriglobia</taxon>
        <taxon>Terriglobales</taxon>
        <taxon>Acidobacteriaceae</taxon>
        <taxon>Acidisarcina</taxon>
    </lineage>
</organism>